<keyword evidence="1" id="KW-1133">Transmembrane helix</keyword>
<keyword evidence="3" id="KW-0540">Nuclease</keyword>
<dbReference type="SUPFAM" id="SSF56219">
    <property type="entry name" value="DNase I-like"/>
    <property type="match status" value="1"/>
</dbReference>
<keyword evidence="3" id="KW-0378">Hydrolase</keyword>
<organism evidence="3 4">
    <name type="scientific">Alysiella filiformis DSM 16848</name>
    <dbReference type="NCBI Taxonomy" id="1120981"/>
    <lineage>
        <taxon>Bacteria</taxon>
        <taxon>Pseudomonadati</taxon>
        <taxon>Pseudomonadota</taxon>
        <taxon>Betaproteobacteria</taxon>
        <taxon>Neisseriales</taxon>
        <taxon>Neisseriaceae</taxon>
        <taxon>Alysiella</taxon>
    </lineage>
</organism>
<sequence>MLIQLFFRFVGRRLHSLAIVSVCGIVLGVLGSWFWFAELFSHFLPYYTLIFILATLFGSGVARSVWATCAVLCSAWLINPHWQDESDLPRKWSLLWYNVNVNNPQPEKEVAFILRQQPEMLALAEINLDDKRWAVLQEHYPHGCVQREHSPFALAVLSKTPLRHCAVHYIRDIPYIRAVTQDATAIYALHPPPPLNGHLADIRQEYLYTVAQHIATDPNVLIVGDLNSTPFSPVFRQFLQITEAELHTRNYLPTWQPFALNIDHVLSHSSTLDEVHIQPLPWQYSDHRPILVHWH</sequence>
<evidence type="ECO:0000313" key="3">
    <source>
        <dbReference type="EMBL" id="SOD69269.1"/>
    </source>
</evidence>
<dbReference type="InterPro" id="IPR005135">
    <property type="entry name" value="Endo/exonuclease/phosphatase"/>
</dbReference>
<feature type="transmembrane region" description="Helical" evidence="1">
    <location>
        <begin position="48"/>
        <end position="78"/>
    </location>
</feature>
<dbReference type="Proteomes" id="UP000219669">
    <property type="component" value="Unassembled WGS sequence"/>
</dbReference>
<evidence type="ECO:0000259" key="2">
    <source>
        <dbReference type="Pfam" id="PF03372"/>
    </source>
</evidence>
<keyword evidence="1" id="KW-0812">Transmembrane</keyword>
<dbReference type="GO" id="GO:0004519">
    <property type="term" value="F:endonuclease activity"/>
    <property type="evidence" value="ECO:0007669"/>
    <property type="project" value="UniProtKB-KW"/>
</dbReference>
<accession>A0A286EEH9</accession>
<dbReference type="GO" id="GO:0004527">
    <property type="term" value="F:exonuclease activity"/>
    <property type="evidence" value="ECO:0007669"/>
    <property type="project" value="UniProtKB-KW"/>
</dbReference>
<keyword evidence="4" id="KW-1185">Reference proteome</keyword>
<dbReference type="RefSeq" id="WP_224446329.1">
    <property type="nucleotide sequence ID" value="NZ_CP083931.1"/>
</dbReference>
<dbReference type="Pfam" id="PF03372">
    <property type="entry name" value="Exo_endo_phos"/>
    <property type="match status" value="1"/>
</dbReference>
<keyword evidence="1" id="KW-0472">Membrane</keyword>
<feature type="transmembrane region" description="Helical" evidence="1">
    <location>
        <begin position="14"/>
        <end position="36"/>
    </location>
</feature>
<proteinExistence type="predicted"/>
<reference evidence="3 4" key="1">
    <citation type="submission" date="2017-09" db="EMBL/GenBank/DDBJ databases">
        <authorList>
            <person name="Ehlers B."/>
            <person name="Leendertz F.H."/>
        </authorList>
    </citation>
    <scope>NUCLEOTIDE SEQUENCE [LARGE SCALE GENOMIC DNA]</scope>
    <source>
        <strain evidence="3 4">DSM 16848</strain>
    </source>
</reference>
<keyword evidence="3" id="KW-0255">Endonuclease</keyword>
<protein>
    <submittedName>
        <fullName evidence="3">Uncharacterized conserved protein YafD, endonuclease/exonuclease/phosphatase (EEP) superfamily</fullName>
    </submittedName>
</protein>
<gene>
    <name evidence="3" type="ORF">SAMN02746062_01596</name>
</gene>
<dbReference type="Gene3D" id="3.60.10.10">
    <property type="entry name" value="Endonuclease/exonuclease/phosphatase"/>
    <property type="match status" value="1"/>
</dbReference>
<evidence type="ECO:0000256" key="1">
    <source>
        <dbReference type="SAM" id="Phobius"/>
    </source>
</evidence>
<dbReference type="EMBL" id="OCNF01000014">
    <property type="protein sequence ID" value="SOD69269.1"/>
    <property type="molecule type" value="Genomic_DNA"/>
</dbReference>
<keyword evidence="3" id="KW-0269">Exonuclease</keyword>
<dbReference type="InterPro" id="IPR036691">
    <property type="entry name" value="Endo/exonu/phosph_ase_sf"/>
</dbReference>
<name>A0A286EEH9_9NEIS</name>
<evidence type="ECO:0000313" key="4">
    <source>
        <dbReference type="Proteomes" id="UP000219669"/>
    </source>
</evidence>
<feature type="domain" description="Endonuclease/exonuclease/phosphatase" evidence="2">
    <location>
        <begin position="95"/>
        <end position="287"/>
    </location>
</feature>
<dbReference type="AlphaFoldDB" id="A0A286EEH9"/>